<organism evidence="1">
    <name type="scientific">Arundo donax</name>
    <name type="common">Giant reed</name>
    <name type="synonym">Donax arundinaceus</name>
    <dbReference type="NCBI Taxonomy" id="35708"/>
    <lineage>
        <taxon>Eukaryota</taxon>
        <taxon>Viridiplantae</taxon>
        <taxon>Streptophyta</taxon>
        <taxon>Embryophyta</taxon>
        <taxon>Tracheophyta</taxon>
        <taxon>Spermatophyta</taxon>
        <taxon>Magnoliopsida</taxon>
        <taxon>Liliopsida</taxon>
        <taxon>Poales</taxon>
        <taxon>Poaceae</taxon>
        <taxon>PACMAD clade</taxon>
        <taxon>Arundinoideae</taxon>
        <taxon>Arundineae</taxon>
        <taxon>Arundo</taxon>
    </lineage>
</organism>
<dbReference type="EMBL" id="GBRH01267131">
    <property type="protein sequence ID" value="JAD30764.1"/>
    <property type="molecule type" value="Transcribed_RNA"/>
</dbReference>
<proteinExistence type="predicted"/>
<accession>A0A0A8YUF7</accession>
<evidence type="ECO:0000313" key="1">
    <source>
        <dbReference type="EMBL" id="JAD30764.1"/>
    </source>
</evidence>
<sequence length="24" mass="2695">MSLEESYHLPCGLATRFVLRTLSA</sequence>
<protein>
    <submittedName>
        <fullName evidence="1">Uncharacterized protein</fullName>
    </submittedName>
</protein>
<name>A0A0A8YUF7_ARUDO</name>
<reference evidence="1" key="1">
    <citation type="submission" date="2014-09" db="EMBL/GenBank/DDBJ databases">
        <authorList>
            <person name="Magalhaes I.L.F."/>
            <person name="Oliveira U."/>
            <person name="Santos F.R."/>
            <person name="Vidigal T.H.D.A."/>
            <person name="Brescovit A.D."/>
            <person name="Santos A.J."/>
        </authorList>
    </citation>
    <scope>NUCLEOTIDE SEQUENCE</scope>
    <source>
        <tissue evidence="1">Shoot tissue taken approximately 20 cm above the soil surface</tissue>
    </source>
</reference>
<dbReference type="AlphaFoldDB" id="A0A0A8YUF7"/>
<reference evidence="1" key="2">
    <citation type="journal article" date="2015" name="Data Brief">
        <title>Shoot transcriptome of the giant reed, Arundo donax.</title>
        <authorList>
            <person name="Barrero R.A."/>
            <person name="Guerrero F.D."/>
            <person name="Moolhuijzen P."/>
            <person name="Goolsby J.A."/>
            <person name="Tidwell J."/>
            <person name="Bellgard S.E."/>
            <person name="Bellgard M.I."/>
        </authorList>
    </citation>
    <scope>NUCLEOTIDE SEQUENCE</scope>
    <source>
        <tissue evidence="1">Shoot tissue taken approximately 20 cm above the soil surface</tissue>
    </source>
</reference>